<comment type="caution">
    <text evidence="2">The sequence shown here is derived from an EMBL/GenBank/DDBJ whole genome shotgun (WGS) entry which is preliminary data.</text>
</comment>
<evidence type="ECO:0000313" key="3">
    <source>
        <dbReference type="Proteomes" id="UP000624325"/>
    </source>
</evidence>
<dbReference type="RefSeq" id="WP_203700220.1">
    <property type="nucleotide sequence ID" value="NZ_BAAALU010000011.1"/>
</dbReference>
<dbReference type="Gene3D" id="1.10.10.10">
    <property type="entry name" value="Winged helix-like DNA-binding domain superfamily/Winged helix DNA-binding domain"/>
    <property type="match status" value="1"/>
</dbReference>
<feature type="domain" description="Winged helix DNA-binding" evidence="1">
    <location>
        <begin position="19"/>
        <end position="97"/>
    </location>
</feature>
<protein>
    <submittedName>
        <fullName evidence="2">Transcriptional regulator</fullName>
    </submittedName>
</protein>
<reference evidence="2 3" key="1">
    <citation type="submission" date="2021-01" db="EMBL/GenBank/DDBJ databases">
        <title>Whole genome shotgun sequence of Asanoa iriomotensis NBRC 100142.</title>
        <authorList>
            <person name="Komaki H."/>
            <person name="Tamura T."/>
        </authorList>
    </citation>
    <scope>NUCLEOTIDE SEQUENCE [LARGE SCALE GENOMIC DNA]</scope>
    <source>
        <strain evidence="2 3">NBRC 100142</strain>
    </source>
</reference>
<dbReference type="Proteomes" id="UP000624325">
    <property type="component" value="Unassembled WGS sequence"/>
</dbReference>
<dbReference type="InterPro" id="IPR036388">
    <property type="entry name" value="WH-like_DNA-bd_sf"/>
</dbReference>
<dbReference type="PANTHER" id="PTHR37318:SF1">
    <property type="entry name" value="BSL7504 PROTEIN"/>
    <property type="match status" value="1"/>
</dbReference>
<dbReference type="EMBL" id="BONC01000002">
    <property type="protein sequence ID" value="GIF54526.1"/>
    <property type="molecule type" value="Genomic_DNA"/>
</dbReference>
<dbReference type="Pfam" id="PF13601">
    <property type="entry name" value="HTH_34"/>
    <property type="match status" value="1"/>
</dbReference>
<organism evidence="2 3">
    <name type="scientific">Asanoa iriomotensis</name>
    <dbReference type="NCBI Taxonomy" id="234613"/>
    <lineage>
        <taxon>Bacteria</taxon>
        <taxon>Bacillati</taxon>
        <taxon>Actinomycetota</taxon>
        <taxon>Actinomycetes</taxon>
        <taxon>Micromonosporales</taxon>
        <taxon>Micromonosporaceae</taxon>
        <taxon>Asanoa</taxon>
    </lineage>
</organism>
<dbReference type="InterPro" id="IPR036390">
    <property type="entry name" value="WH_DNA-bd_sf"/>
</dbReference>
<keyword evidence="3" id="KW-1185">Reference proteome</keyword>
<sequence>MATHNHPRHDLDDLLTNPIRLSVVAGLVGVEQAEFALVRDAVEITDAALSKQVAILEQAGYLSVHKGRVGRRPRTWLELTDAGREAYATHLRALRAIAGDP</sequence>
<name>A0ABQ4BVF8_9ACTN</name>
<proteinExistence type="predicted"/>
<accession>A0ABQ4BVF8</accession>
<evidence type="ECO:0000259" key="1">
    <source>
        <dbReference type="Pfam" id="PF13601"/>
    </source>
</evidence>
<dbReference type="PANTHER" id="PTHR37318">
    <property type="entry name" value="BSL7504 PROTEIN"/>
    <property type="match status" value="1"/>
</dbReference>
<evidence type="ECO:0000313" key="2">
    <source>
        <dbReference type="EMBL" id="GIF54526.1"/>
    </source>
</evidence>
<dbReference type="SUPFAM" id="SSF46785">
    <property type="entry name" value="Winged helix' DNA-binding domain"/>
    <property type="match status" value="1"/>
</dbReference>
<dbReference type="InterPro" id="IPR027395">
    <property type="entry name" value="WH_DNA-bd_dom"/>
</dbReference>
<gene>
    <name evidence="2" type="ORF">Air01nite_06210</name>
</gene>